<dbReference type="FunFam" id="3.75.10.10:FF:000001">
    <property type="entry name" value="Eukaryotic translation initiation factor 6"/>
    <property type="match status" value="1"/>
</dbReference>
<comment type="subunit">
    <text evidence="5">Monomer. Associates with the 60S ribosomal subunit.</text>
</comment>
<organism evidence="6 7">
    <name type="scientific">Metschnikowia aff. pulcherrima</name>
    <dbReference type="NCBI Taxonomy" id="2163413"/>
    <lineage>
        <taxon>Eukaryota</taxon>
        <taxon>Fungi</taxon>
        <taxon>Dikarya</taxon>
        <taxon>Ascomycota</taxon>
        <taxon>Saccharomycotina</taxon>
        <taxon>Pichiomycetes</taxon>
        <taxon>Metschnikowiaceae</taxon>
        <taxon>Metschnikowia</taxon>
    </lineage>
</organism>
<dbReference type="Proteomes" id="UP000292447">
    <property type="component" value="Chromosome VI"/>
</dbReference>
<dbReference type="GO" id="GO:0003743">
    <property type="term" value="F:translation initiation factor activity"/>
    <property type="evidence" value="ECO:0007669"/>
    <property type="project" value="UniProtKB-UniRule"/>
</dbReference>
<evidence type="ECO:0000256" key="5">
    <source>
        <dbReference type="HAMAP-Rule" id="MF_03132"/>
    </source>
</evidence>
<evidence type="ECO:0000256" key="3">
    <source>
        <dbReference type="ARBA" id="ARBA00022917"/>
    </source>
</evidence>
<sequence length="291" mass="31585">MCALSIGNPGDGRRLLCSTEPHLINEMARKKSHRHYYYSPVSYLGKMASRTQFENSNEVGVFSKLTNSYCLVAVGGSENFYSAFEAELGDLIPIVRTTIAGTRIVGRMTAGNRRGLLVPVQTTDQELMHLRNSLPDSVKIQRVEERLSALGNVICCNDYVALVHPDIERETEELIADVLGVEVFRQTIAGNVLVGSYCSLSNQGGLVHPQTSIQDQEELSSLLQVPLVAGTVNRGSSVVGAGMVVNDWVAVSGLDTTAPELSVLESIFKLQDALPDAIAGNLRDTLIETYS</sequence>
<dbReference type="GO" id="GO:0005730">
    <property type="term" value="C:nucleolus"/>
    <property type="evidence" value="ECO:0007669"/>
    <property type="project" value="UniProtKB-SubCell"/>
</dbReference>
<evidence type="ECO:0000256" key="2">
    <source>
        <dbReference type="ARBA" id="ARBA00022540"/>
    </source>
</evidence>
<dbReference type="SUPFAM" id="SSF55909">
    <property type="entry name" value="Pentein"/>
    <property type="match status" value="1"/>
</dbReference>
<dbReference type="EMBL" id="CP034461">
    <property type="protein sequence ID" value="QBM90627.1"/>
    <property type="molecule type" value="Genomic_DNA"/>
</dbReference>
<dbReference type="GO" id="GO:0000054">
    <property type="term" value="P:ribosomal subunit export from nucleus"/>
    <property type="evidence" value="ECO:0007669"/>
    <property type="project" value="UniProtKB-UniRule"/>
</dbReference>
<keyword evidence="7" id="KW-1185">Reference proteome</keyword>
<proteinExistence type="inferred from homology"/>
<keyword evidence="2 5" id="KW-0396">Initiation factor</keyword>
<feature type="modified residue" description="Phosphoserine; by CK1" evidence="5">
    <location>
        <position position="221"/>
    </location>
</feature>
<evidence type="ECO:0000256" key="4">
    <source>
        <dbReference type="ARBA" id="ARBA00023242"/>
    </source>
</evidence>
<dbReference type="Gene3D" id="3.75.10.10">
    <property type="entry name" value="L-arginine/glycine Amidinotransferase, Chain A"/>
    <property type="match status" value="1"/>
</dbReference>
<dbReference type="SMART" id="SM00654">
    <property type="entry name" value="eIF6"/>
    <property type="match status" value="1"/>
</dbReference>
<evidence type="ECO:0000256" key="1">
    <source>
        <dbReference type="ARBA" id="ARBA00022490"/>
    </source>
</evidence>
<keyword evidence="4 5" id="KW-0539">Nucleus</keyword>
<dbReference type="STRING" id="2163413.A0A4P6XSS7"/>
<keyword evidence="3 5" id="KW-0648">Protein biosynthesis</keyword>
<gene>
    <name evidence="6" type="primary">MPUL0F02110</name>
    <name evidence="5" type="synonym">TIF6</name>
    <name evidence="6" type="ORF">METSCH_F02110</name>
</gene>
<dbReference type="CDD" id="cd00527">
    <property type="entry name" value="IF6"/>
    <property type="match status" value="1"/>
</dbReference>
<comment type="similarity">
    <text evidence="5">Belongs to the eIF-6 family.</text>
</comment>
<dbReference type="HAMAP" id="MF_00032">
    <property type="entry name" value="eIF_6"/>
    <property type="match status" value="1"/>
</dbReference>
<comment type="subcellular location">
    <subcellularLocation>
        <location evidence="5">Cytoplasm</location>
    </subcellularLocation>
    <subcellularLocation>
        <location evidence="5">Nucleus</location>
        <location evidence="5">Nucleolus</location>
    </subcellularLocation>
    <text evidence="5">Shuttles between cytoplasm and nucleus/nucleolus.</text>
</comment>
<keyword evidence="5" id="KW-0597">Phosphoprotein</keyword>
<dbReference type="GO" id="GO:0042256">
    <property type="term" value="P:cytosolic ribosome assembly"/>
    <property type="evidence" value="ECO:0007669"/>
    <property type="project" value="UniProtKB-UniRule"/>
</dbReference>
<keyword evidence="5" id="KW-0690">Ribosome biogenesis</keyword>
<evidence type="ECO:0000313" key="6">
    <source>
        <dbReference type="EMBL" id="QBM90627.1"/>
    </source>
</evidence>
<dbReference type="InterPro" id="IPR002769">
    <property type="entry name" value="eIF6"/>
</dbReference>
<comment type="PTM">
    <text evidence="5">Phosphorylation at Ser-220 and Ser-221 promotes nuclear export.</text>
</comment>
<protein>
    <recommendedName>
        <fullName evidence="5">Eukaryotic translation initiation factor 6</fullName>
        <shortName evidence="5">eIF-6</shortName>
    </recommendedName>
</protein>
<keyword evidence="1 5" id="KW-0963">Cytoplasm</keyword>
<dbReference type="GO" id="GO:0043023">
    <property type="term" value="F:ribosomal large subunit binding"/>
    <property type="evidence" value="ECO:0007669"/>
    <property type="project" value="UniProtKB-UniRule"/>
</dbReference>
<dbReference type="Pfam" id="PF01912">
    <property type="entry name" value="eIF-6"/>
    <property type="match status" value="1"/>
</dbReference>
<evidence type="ECO:0000313" key="7">
    <source>
        <dbReference type="Proteomes" id="UP000292447"/>
    </source>
</evidence>
<name>A0A4P6XSS7_9ASCO</name>
<comment type="function">
    <text evidence="5">Binds to the 60S ribosomal subunit and prevents its association with the 40S ribosomal subunit to form the 80S initiation complex in the cytoplasm. Is also involved in ribosome biogenesis. Associates with pre-60S subunits in the nucleus and is involved in its nuclear export.</text>
</comment>
<accession>A0A4P6XSS7</accession>
<feature type="modified residue" description="Phosphoserine; by CK1" evidence="5">
    <location>
        <position position="220"/>
    </location>
</feature>
<dbReference type="PANTHER" id="PTHR10784">
    <property type="entry name" value="TRANSLATION INITIATION FACTOR 6"/>
    <property type="match status" value="1"/>
</dbReference>
<dbReference type="GO" id="GO:0005737">
    <property type="term" value="C:cytoplasm"/>
    <property type="evidence" value="ECO:0007669"/>
    <property type="project" value="UniProtKB-SubCell"/>
</dbReference>
<reference evidence="7" key="1">
    <citation type="submission" date="2019-03" db="EMBL/GenBank/DDBJ databases">
        <title>Snf2 controls pulcherriminic acid biosynthesis and connects pigmentation and antifungal activity of the yeast Metschnikowia pulcherrima.</title>
        <authorList>
            <person name="Gore-Lloyd D."/>
            <person name="Sumann I."/>
            <person name="Brachmann A.O."/>
            <person name="Schneeberger K."/>
            <person name="Ortiz-Merino R.A."/>
            <person name="Moreno-Beltran M."/>
            <person name="Schlaefli M."/>
            <person name="Kirner P."/>
            <person name="Santos Kron A."/>
            <person name="Wolfe K.H."/>
            <person name="Piel J."/>
            <person name="Ahrens C.H."/>
            <person name="Henk D."/>
            <person name="Freimoser F.M."/>
        </authorList>
    </citation>
    <scope>NUCLEOTIDE SEQUENCE [LARGE SCALE GENOMIC DNA]</scope>
    <source>
        <strain evidence="7">APC 1.2</strain>
    </source>
</reference>
<dbReference type="NCBIfam" id="TIGR00323">
    <property type="entry name" value="eIF-6"/>
    <property type="match status" value="1"/>
</dbReference>
<dbReference type="GO" id="GO:0042273">
    <property type="term" value="P:ribosomal large subunit biogenesis"/>
    <property type="evidence" value="ECO:0007669"/>
    <property type="project" value="UniProtKB-UniRule"/>
</dbReference>
<dbReference type="AlphaFoldDB" id="A0A4P6XSS7"/>